<dbReference type="STRING" id="1920490.GCA_001895925_04255"/>
<comment type="caution">
    <text evidence="2">The sequence shown here is derived from an EMBL/GenBank/DDBJ whole genome shotgun (WGS) entry which is preliminary data.</text>
</comment>
<dbReference type="InterPro" id="IPR036890">
    <property type="entry name" value="HATPase_C_sf"/>
</dbReference>
<keyword evidence="2" id="KW-0808">Transferase</keyword>
<reference evidence="2 3" key="1">
    <citation type="submission" date="2018-02" db="EMBL/GenBank/DDBJ databases">
        <authorList>
            <person name="Cohen D.B."/>
            <person name="Kent A.D."/>
        </authorList>
    </citation>
    <scope>NUCLEOTIDE SEQUENCE [LARGE SCALE GENOMIC DNA]</scope>
    <source>
        <strain evidence="2 3">ULC007</strain>
    </source>
</reference>
<accession>A0A2T1DBW6</accession>
<name>A0A2T1DBW6_9CYAN</name>
<organism evidence="2 3">
    <name type="scientific">Phormidesmis priestleyi ULC007</name>
    <dbReference type="NCBI Taxonomy" id="1920490"/>
    <lineage>
        <taxon>Bacteria</taxon>
        <taxon>Bacillati</taxon>
        <taxon>Cyanobacteriota</taxon>
        <taxon>Cyanophyceae</taxon>
        <taxon>Leptolyngbyales</taxon>
        <taxon>Leptolyngbyaceae</taxon>
        <taxon>Phormidesmis</taxon>
    </lineage>
</organism>
<dbReference type="RefSeq" id="WP_073070375.1">
    <property type="nucleotide sequence ID" value="NZ_MPPI01000007.1"/>
</dbReference>
<evidence type="ECO:0000313" key="2">
    <source>
        <dbReference type="EMBL" id="PSB17931.1"/>
    </source>
</evidence>
<dbReference type="Gene3D" id="3.30.565.10">
    <property type="entry name" value="Histidine kinase-like ATPase, C-terminal domain"/>
    <property type="match status" value="1"/>
</dbReference>
<proteinExistence type="predicted"/>
<dbReference type="SUPFAM" id="SSF55874">
    <property type="entry name" value="ATPase domain of HSP90 chaperone/DNA topoisomerase II/histidine kinase"/>
    <property type="match status" value="1"/>
</dbReference>
<dbReference type="GO" id="GO:0016301">
    <property type="term" value="F:kinase activity"/>
    <property type="evidence" value="ECO:0007669"/>
    <property type="project" value="UniProtKB-KW"/>
</dbReference>
<feature type="domain" description="GAF" evidence="1">
    <location>
        <begin position="29"/>
        <end position="180"/>
    </location>
</feature>
<keyword evidence="2" id="KW-0418">Kinase</keyword>
<dbReference type="InterPro" id="IPR003018">
    <property type="entry name" value="GAF"/>
</dbReference>
<dbReference type="EMBL" id="PVWG01000022">
    <property type="protein sequence ID" value="PSB17931.1"/>
    <property type="molecule type" value="Genomic_DNA"/>
</dbReference>
<gene>
    <name evidence="2" type="ORF">C7B65_17195</name>
</gene>
<dbReference type="SMART" id="SM00065">
    <property type="entry name" value="GAF"/>
    <property type="match status" value="3"/>
</dbReference>
<protein>
    <submittedName>
        <fullName evidence="2">Histidine kinase</fullName>
    </submittedName>
</protein>
<sequence>MGQSKEPNACEQQLVNLGRVLQVLREGTDIDGLVEAALTYLKSSFDYELVWVGFYDRIDHRLFGKGGKLLEGESAFLKQRFSLSSGDLLEQVVIQQRPVTIADLRQEVRAGEWRKLARKYAIQGTMMFPICYKDRCFGVAILGSRLWGNFPGTDEKAQMSIVLGSLAAVLETVETEWQRQQIKRPEKPLLSLLGQLRSLPNLGQRLEAIVEESHRFIAPSRTSVYWFERQQRYFWRRVTNAKPSSRALAENQPPSGITVQEMSSFYQALASDQVVSIGEALSSFKAETTSRLMQHINARSLMAAPILYQNQLMGFLAAEGNEARIWQEEEKNYLRAAAQLIALVAPLEDMEATVEQTKLDQVLTAEIAHAIYSANDWKVTLKNTAALLGKRLKTDRFVVLAYDPEVDHFEVCYQSHPHNRRPLSSPLKRLAPLDWQMLERNLATIPIETLDEDLRLEAWRDLLLELGVRSLMVCNTAAGQSLEGVVLVCHEAPRAWSHPECELTQVVAQQIGLILRQWQLQKQNDQQQKIYQTIQWGLTTIQQTQQLELLERSALEYITQILQAPMAALISWFPGRRTGRLVQLSNVEKHFSFHPVLKVSIYTDTLVNRALQHEGLLPLSIDDIPAETRHWLNAPGIGQLLVMALRTASEHEPTAILIIADHLDRRWVDRHFNALGTLVRQLAWSRRYLMLSDSLKVQRERLERLSWYKQRRLEDLYRSVKTGVKRLGEVPTPPKDPLVATRQQQILRQLSDAISPMQQVIRDEQWQLQARTETVPLVSLLRRALDRVDTLIKQRQIWSQVHNENNPMITGDIVKIELVLYELLLTACHRSQPGGRIDLWCRQLDPSWIELSITDDGTIEPRLLEDLEAGRALDLLAPSALDKPPGLHLAICQSLMRQMGAEFNLYRLEDGRIMSRLVLPMVSGQFLK</sequence>
<dbReference type="Pfam" id="PF01590">
    <property type="entry name" value="GAF"/>
    <property type="match status" value="2"/>
</dbReference>
<dbReference type="SUPFAM" id="SSF55781">
    <property type="entry name" value="GAF domain-like"/>
    <property type="match status" value="4"/>
</dbReference>
<reference evidence="2 3" key="2">
    <citation type="submission" date="2018-03" db="EMBL/GenBank/DDBJ databases">
        <title>The ancient ancestry and fast evolution of plastids.</title>
        <authorList>
            <person name="Moore K.R."/>
            <person name="Magnabosco C."/>
            <person name="Momper L."/>
            <person name="Gold D.A."/>
            <person name="Bosak T."/>
            <person name="Fournier G.P."/>
        </authorList>
    </citation>
    <scope>NUCLEOTIDE SEQUENCE [LARGE SCALE GENOMIC DNA]</scope>
    <source>
        <strain evidence="2 3">ULC007</strain>
    </source>
</reference>
<feature type="domain" description="GAF" evidence="1">
    <location>
        <begin position="376"/>
        <end position="525"/>
    </location>
</feature>
<evidence type="ECO:0000259" key="1">
    <source>
        <dbReference type="SMART" id="SM00065"/>
    </source>
</evidence>
<dbReference type="Proteomes" id="UP000238634">
    <property type="component" value="Unassembled WGS sequence"/>
</dbReference>
<dbReference type="AlphaFoldDB" id="A0A2T1DBW6"/>
<feature type="domain" description="GAF" evidence="1">
    <location>
        <begin position="201"/>
        <end position="355"/>
    </location>
</feature>
<dbReference type="Gene3D" id="3.30.450.40">
    <property type="match status" value="3"/>
</dbReference>
<keyword evidence="3" id="KW-1185">Reference proteome</keyword>
<evidence type="ECO:0000313" key="3">
    <source>
        <dbReference type="Proteomes" id="UP000238634"/>
    </source>
</evidence>
<dbReference type="InterPro" id="IPR029016">
    <property type="entry name" value="GAF-like_dom_sf"/>
</dbReference>
<dbReference type="OrthoDB" id="567987at2"/>